<dbReference type="PANTHER" id="PTHR48465:SF1">
    <property type="entry name" value="PROTEIN SSUH2 HOMOLOG"/>
    <property type="match status" value="1"/>
</dbReference>
<dbReference type="Proteomes" id="UP000636800">
    <property type="component" value="Chromosome 3"/>
</dbReference>
<accession>A0A835RCF5</accession>
<evidence type="ECO:0000313" key="2">
    <source>
        <dbReference type="Proteomes" id="UP000636800"/>
    </source>
</evidence>
<dbReference type="PANTHER" id="PTHR48465">
    <property type="entry name" value="PROTEIN SSUH2 HOMOLOG"/>
    <property type="match status" value="1"/>
</dbReference>
<gene>
    <name evidence="1" type="ORF">HPP92_006654</name>
</gene>
<dbReference type="EMBL" id="JADCNL010000003">
    <property type="protein sequence ID" value="KAG0487843.1"/>
    <property type="molecule type" value="Genomic_DNA"/>
</dbReference>
<evidence type="ECO:0008006" key="3">
    <source>
        <dbReference type="Google" id="ProtNLM"/>
    </source>
</evidence>
<protein>
    <recommendedName>
        <fullName evidence="3">Protein SSUH2 homolog</fullName>
    </recommendedName>
</protein>
<keyword evidence="2" id="KW-1185">Reference proteome</keyword>
<name>A0A835RCF5_VANPL</name>
<comment type="caution">
    <text evidence="1">The sequence shown here is derived from an EMBL/GenBank/DDBJ whole genome shotgun (WGS) entry which is preliminary data.</text>
</comment>
<dbReference type="OrthoDB" id="1912652at2759"/>
<reference evidence="1 2" key="1">
    <citation type="journal article" date="2020" name="Nat. Food">
        <title>A phased Vanilla planifolia genome enables genetic improvement of flavour and production.</title>
        <authorList>
            <person name="Hasing T."/>
            <person name="Tang H."/>
            <person name="Brym M."/>
            <person name="Khazi F."/>
            <person name="Huang T."/>
            <person name="Chambers A.H."/>
        </authorList>
    </citation>
    <scope>NUCLEOTIDE SEQUENCE [LARGE SCALE GENOMIC DNA]</scope>
    <source>
        <tissue evidence="1">Leaf</tissue>
    </source>
</reference>
<proteinExistence type="predicted"/>
<dbReference type="AlphaFoldDB" id="A0A835RCF5"/>
<sequence length="425" mass="47704">MEQPLLKGESCDKEDDWRSCDHVSKTASGRVPLYPTETEEVSLEEIRSASIFSESVYPLFIHHALVSSPEADHTINQLISSQPSYNRDKQSHPSNEFGRQILDEVEIRHLLIDHVGHHFCWGGYPAKKWKIISIEDCNVYVGTLETFIEERKAIKAREPYFGGKIDGKEEGVELGLWELDLRSEFPPLFMPHKETRTKIPHSELLERCSDCEGRGEIACPMCCDQQQPGYHKPNQMSQCFACHGRGLIAHQDGSDSICKKCSGIGKLPCATCGSRGLVKCQACDGQGSFLMFSTAVTRWRTLSTRKVAASSGAASVPDEVFHKARGVQLHNTQAYQCTPAFFADSVQLNKFSSEVIADRSSIPPSARVICERHIISVVPVTRVTMADHNRSFSFYVIGYNKEVYITNYPSKLCWGLCCCLEWMKP</sequence>
<dbReference type="InterPro" id="IPR052789">
    <property type="entry name" value="SSUH2_homolog"/>
</dbReference>
<evidence type="ECO:0000313" key="1">
    <source>
        <dbReference type="EMBL" id="KAG0487843.1"/>
    </source>
</evidence>
<organism evidence="1 2">
    <name type="scientific">Vanilla planifolia</name>
    <name type="common">Vanilla</name>
    <dbReference type="NCBI Taxonomy" id="51239"/>
    <lineage>
        <taxon>Eukaryota</taxon>
        <taxon>Viridiplantae</taxon>
        <taxon>Streptophyta</taxon>
        <taxon>Embryophyta</taxon>
        <taxon>Tracheophyta</taxon>
        <taxon>Spermatophyta</taxon>
        <taxon>Magnoliopsida</taxon>
        <taxon>Liliopsida</taxon>
        <taxon>Asparagales</taxon>
        <taxon>Orchidaceae</taxon>
        <taxon>Vanilloideae</taxon>
        <taxon>Vanilleae</taxon>
        <taxon>Vanilla</taxon>
    </lineage>
</organism>